<dbReference type="Pfam" id="PF04166">
    <property type="entry name" value="PdxA"/>
    <property type="match status" value="1"/>
</dbReference>
<name>A0A6P1ZEU9_9BACT</name>
<dbReference type="InterPro" id="IPR005255">
    <property type="entry name" value="PdxA_fam"/>
</dbReference>
<dbReference type="SUPFAM" id="SSF53659">
    <property type="entry name" value="Isocitrate/Isopropylmalate dehydrogenase-like"/>
    <property type="match status" value="1"/>
</dbReference>
<keyword evidence="2" id="KW-0560">Oxidoreductase</keyword>
<dbReference type="EMBL" id="QMIF01000021">
    <property type="protein sequence ID" value="TVM30612.1"/>
    <property type="molecule type" value="Genomic_DNA"/>
</dbReference>
<dbReference type="OrthoDB" id="9801783at2"/>
<evidence type="ECO:0000313" key="4">
    <source>
        <dbReference type="EMBL" id="TVM30612.1"/>
    </source>
</evidence>
<evidence type="ECO:0000256" key="2">
    <source>
        <dbReference type="ARBA" id="ARBA00023002"/>
    </source>
</evidence>
<comment type="caution">
    <text evidence="4">The sequence shown here is derived from an EMBL/GenBank/DDBJ whole genome shotgun (WGS) entry which is preliminary data.</text>
</comment>
<dbReference type="PANTHER" id="PTHR30004:SF6">
    <property type="entry name" value="D-THREONATE 4-PHOSPHATE DEHYDROGENASE"/>
    <property type="match status" value="1"/>
</dbReference>
<evidence type="ECO:0000256" key="1">
    <source>
        <dbReference type="ARBA" id="ARBA00022723"/>
    </source>
</evidence>
<dbReference type="Proteomes" id="UP000434052">
    <property type="component" value="Unassembled WGS sequence"/>
</dbReference>
<keyword evidence="3" id="KW-0520">NAD</keyword>
<gene>
    <name evidence="4" type="ORF">DQK91_20480</name>
</gene>
<dbReference type="RefSeq" id="WP_144307277.1">
    <property type="nucleotide sequence ID" value="NZ_QMIF01000021.1"/>
</dbReference>
<sequence>MNNLPIIGITMGEASGIGPEVLVKMLNDISGKNVCRPLAIGDARVLELACRKFDVPLKFRAISHPKEADWGSEEINLIDLQDVPLEKLEAGKHNAVTGRAMLNYTDKLIEFYKDESIHGGVGGPHSKKAADLAGYNFLGYPYYIADMIGEPDPFMMLVANKTRVVNTTLHVSLRKALDMITKDLVFKAIKAGAEAMALFGVDKPHIAVSGLNPHSGEEGMFGTEEEEHIIPAIEAARELGLNIDGPVPADSLFYQCTTNPRYDAYVAMYHDQGHIPVKVDSFMDASAVAIGIPYIFATVDHGCAPDIAWQGKANHGVLRTTVELISQMAKNKYNL</sequence>
<dbReference type="GO" id="GO:0046872">
    <property type="term" value="F:metal ion binding"/>
    <property type="evidence" value="ECO:0007669"/>
    <property type="project" value="UniProtKB-KW"/>
</dbReference>
<dbReference type="Gene3D" id="3.40.718.10">
    <property type="entry name" value="Isopropylmalate Dehydrogenase"/>
    <property type="match status" value="1"/>
</dbReference>
<evidence type="ECO:0000256" key="3">
    <source>
        <dbReference type="ARBA" id="ARBA00023027"/>
    </source>
</evidence>
<proteinExistence type="predicted"/>
<dbReference type="GO" id="GO:0051287">
    <property type="term" value="F:NAD binding"/>
    <property type="evidence" value="ECO:0007669"/>
    <property type="project" value="InterPro"/>
</dbReference>
<dbReference type="AlphaFoldDB" id="A0A6P1ZEU9"/>
<dbReference type="PANTHER" id="PTHR30004">
    <property type="entry name" value="4-HYDROXYTHREONINE-4-PHOSPHATE DEHYDROGENASE"/>
    <property type="match status" value="1"/>
</dbReference>
<dbReference type="GO" id="GO:0016491">
    <property type="term" value="F:oxidoreductase activity"/>
    <property type="evidence" value="ECO:0007669"/>
    <property type="project" value="UniProtKB-KW"/>
</dbReference>
<organism evidence="4 5">
    <name type="scientific">Oceanidesulfovibrio marinus</name>
    <dbReference type="NCBI Taxonomy" id="370038"/>
    <lineage>
        <taxon>Bacteria</taxon>
        <taxon>Pseudomonadati</taxon>
        <taxon>Thermodesulfobacteriota</taxon>
        <taxon>Desulfovibrionia</taxon>
        <taxon>Desulfovibrionales</taxon>
        <taxon>Desulfovibrionaceae</taxon>
        <taxon>Oceanidesulfovibrio</taxon>
    </lineage>
</organism>
<accession>A0A6P1ZEU9</accession>
<evidence type="ECO:0000313" key="5">
    <source>
        <dbReference type="Proteomes" id="UP000434052"/>
    </source>
</evidence>
<keyword evidence="1" id="KW-0479">Metal-binding</keyword>
<reference evidence="4 5" key="1">
    <citation type="submission" date="2018-06" db="EMBL/GenBank/DDBJ databases">
        <title>Complete genome of Desulfovibrio marinus P48SEP.</title>
        <authorList>
            <person name="Crispim J.S."/>
            <person name="Vidigal P.M.P."/>
            <person name="Silva L.C.F."/>
            <person name="Araujo L.C."/>
            <person name="Laguardia C.N."/>
            <person name="Dias R.S."/>
            <person name="Sousa M.P."/>
            <person name="Paula S.O."/>
            <person name="Silva C."/>
        </authorList>
    </citation>
    <scope>NUCLEOTIDE SEQUENCE [LARGE SCALE GENOMIC DNA]</scope>
    <source>
        <strain evidence="4 5">P48SEP</strain>
    </source>
</reference>
<protein>
    <submittedName>
        <fullName evidence="4">4-phospho-D-threonate 3-dehydrogenase</fullName>
    </submittedName>
</protein>